<comment type="caution">
    <text evidence="2">The sequence shown here is derived from an EMBL/GenBank/DDBJ whole genome shotgun (WGS) entry which is preliminary data.</text>
</comment>
<keyword evidence="1" id="KW-0472">Membrane</keyword>
<proteinExistence type="predicted"/>
<accession>A0ABS0D8G8</accession>
<evidence type="ECO:0000256" key="1">
    <source>
        <dbReference type="SAM" id="Phobius"/>
    </source>
</evidence>
<keyword evidence="1" id="KW-1133">Transmembrane helix</keyword>
<evidence type="ECO:0000313" key="2">
    <source>
        <dbReference type="EMBL" id="MBF6353068.1"/>
    </source>
</evidence>
<reference evidence="2 3" key="1">
    <citation type="submission" date="2020-10" db="EMBL/GenBank/DDBJ databases">
        <title>Identification of Nocardia species via Next-generation sequencing and recognition of intraspecies genetic diversity.</title>
        <authorList>
            <person name="Li P."/>
            <person name="Li P."/>
            <person name="Lu B."/>
        </authorList>
    </citation>
    <scope>NUCLEOTIDE SEQUENCE [LARGE SCALE GENOMIC DNA]</scope>
    <source>
        <strain evidence="2 3">BJ06-0143</strain>
    </source>
</reference>
<dbReference type="EMBL" id="JADLQN010000001">
    <property type="protein sequence ID" value="MBF6353068.1"/>
    <property type="molecule type" value="Genomic_DNA"/>
</dbReference>
<keyword evidence="3" id="KW-1185">Reference proteome</keyword>
<feature type="transmembrane region" description="Helical" evidence="1">
    <location>
        <begin position="38"/>
        <end position="61"/>
    </location>
</feature>
<dbReference type="RefSeq" id="WP_195000030.1">
    <property type="nucleotide sequence ID" value="NZ_JADLQN010000001.1"/>
</dbReference>
<sequence length="62" mass="5951">MGAIVGSSVGATVVMLGGPTVLDVDVEREIGEAVGGRMFGATVSAGFIVIGGASTVMVAIVA</sequence>
<gene>
    <name evidence="2" type="ORF">IU449_00640</name>
</gene>
<evidence type="ECO:0000313" key="3">
    <source>
        <dbReference type="Proteomes" id="UP000707731"/>
    </source>
</evidence>
<organism evidence="2 3">
    <name type="scientific">Nocardia higoensis</name>
    <dbReference type="NCBI Taxonomy" id="228599"/>
    <lineage>
        <taxon>Bacteria</taxon>
        <taxon>Bacillati</taxon>
        <taxon>Actinomycetota</taxon>
        <taxon>Actinomycetes</taxon>
        <taxon>Mycobacteriales</taxon>
        <taxon>Nocardiaceae</taxon>
        <taxon>Nocardia</taxon>
    </lineage>
</organism>
<protein>
    <submittedName>
        <fullName evidence="2">Uncharacterized protein</fullName>
    </submittedName>
</protein>
<keyword evidence="1" id="KW-0812">Transmembrane</keyword>
<name>A0ABS0D8G8_9NOCA</name>
<dbReference type="Proteomes" id="UP000707731">
    <property type="component" value="Unassembled WGS sequence"/>
</dbReference>